<name>A0A834U3Y5_VESPE</name>
<dbReference type="Proteomes" id="UP000600918">
    <property type="component" value="Unassembled WGS sequence"/>
</dbReference>
<gene>
    <name evidence="1" type="ORF">H0235_012136</name>
</gene>
<organism evidence="1 2">
    <name type="scientific">Vespula pensylvanica</name>
    <name type="common">Western yellow jacket</name>
    <name type="synonym">Wasp</name>
    <dbReference type="NCBI Taxonomy" id="30213"/>
    <lineage>
        <taxon>Eukaryota</taxon>
        <taxon>Metazoa</taxon>
        <taxon>Ecdysozoa</taxon>
        <taxon>Arthropoda</taxon>
        <taxon>Hexapoda</taxon>
        <taxon>Insecta</taxon>
        <taxon>Pterygota</taxon>
        <taxon>Neoptera</taxon>
        <taxon>Endopterygota</taxon>
        <taxon>Hymenoptera</taxon>
        <taxon>Apocrita</taxon>
        <taxon>Aculeata</taxon>
        <taxon>Vespoidea</taxon>
        <taxon>Vespidae</taxon>
        <taxon>Vespinae</taxon>
        <taxon>Vespula</taxon>
    </lineage>
</organism>
<dbReference type="EMBL" id="JACSDY010000011">
    <property type="protein sequence ID" value="KAF7415544.1"/>
    <property type="molecule type" value="Genomic_DNA"/>
</dbReference>
<keyword evidence="2" id="KW-1185">Reference proteome</keyword>
<comment type="caution">
    <text evidence="1">The sequence shown here is derived from an EMBL/GenBank/DDBJ whole genome shotgun (WGS) entry which is preliminary data.</text>
</comment>
<evidence type="ECO:0000313" key="1">
    <source>
        <dbReference type="EMBL" id="KAF7415544.1"/>
    </source>
</evidence>
<protein>
    <submittedName>
        <fullName evidence="1">Uncharacterized protein</fullName>
    </submittedName>
</protein>
<reference evidence="1" key="1">
    <citation type="journal article" date="2020" name="G3 (Bethesda)">
        <title>High-Quality Assemblies for Three Invasive Social Wasps from the &lt;i&gt;Vespula&lt;/i&gt; Genus.</title>
        <authorList>
            <person name="Harrop T.W.R."/>
            <person name="Guhlin J."/>
            <person name="McLaughlin G.M."/>
            <person name="Permina E."/>
            <person name="Stockwell P."/>
            <person name="Gilligan J."/>
            <person name="Le Lec M.F."/>
            <person name="Gruber M.A.M."/>
            <person name="Quinn O."/>
            <person name="Lovegrove M."/>
            <person name="Duncan E.J."/>
            <person name="Remnant E.J."/>
            <person name="Van Eeckhoven J."/>
            <person name="Graham B."/>
            <person name="Knapp R.A."/>
            <person name="Langford K.W."/>
            <person name="Kronenberg Z."/>
            <person name="Press M.O."/>
            <person name="Eacker S.M."/>
            <person name="Wilson-Rankin E.E."/>
            <person name="Purcell J."/>
            <person name="Lester P.J."/>
            <person name="Dearden P.K."/>
        </authorList>
    </citation>
    <scope>NUCLEOTIDE SEQUENCE</scope>
    <source>
        <strain evidence="1">Volc-1</strain>
    </source>
</reference>
<evidence type="ECO:0000313" key="2">
    <source>
        <dbReference type="Proteomes" id="UP000600918"/>
    </source>
</evidence>
<accession>A0A834U3Y5</accession>
<sequence>MPNRLRCMCTSARSHWETLTVKLLSLDGDMIRCFSDGTSKGPILTTVTNEIRTILIITRHAFEIGPSTNCPRPDDPHEV</sequence>
<proteinExistence type="predicted"/>
<dbReference type="AlphaFoldDB" id="A0A834U3Y5"/>